<organism evidence="1 2">
    <name type="scientific">Mycoplasma testudineum</name>
    <dbReference type="NCBI Taxonomy" id="244584"/>
    <lineage>
        <taxon>Bacteria</taxon>
        <taxon>Bacillati</taxon>
        <taxon>Mycoplasmatota</taxon>
        <taxon>Mollicutes</taxon>
        <taxon>Mycoplasmataceae</taxon>
        <taxon>Mycoplasma</taxon>
    </lineage>
</organism>
<dbReference type="EMBL" id="SNWN01000009">
    <property type="protein sequence ID" value="TDO21160.1"/>
    <property type="molecule type" value="Genomic_DNA"/>
</dbReference>
<comment type="caution">
    <text evidence="1">The sequence shown here is derived from an EMBL/GenBank/DDBJ whole genome shotgun (WGS) entry which is preliminary data.</text>
</comment>
<name>A0A4R6IFN1_9MOLU</name>
<proteinExistence type="predicted"/>
<gene>
    <name evidence="1" type="ORF">EI74_0191</name>
</gene>
<evidence type="ECO:0000313" key="2">
    <source>
        <dbReference type="Proteomes" id="UP000295518"/>
    </source>
</evidence>
<evidence type="ECO:0008006" key="3">
    <source>
        <dbReference type="Google" id="ProtNLM"/>
    </source>
</evidence>
<accession>A0A4R6IFN1</accession>
<keyword evidence="2" id="KW-1185">Reference proteome</keyword>
<dbReference type="Proteomes" id="UP000295518">
    <property type="component" value="Unassembled WGS sequence"/>
</dbReference>
<dbReference type="RefSeq" id="WP_094254328.1">
    <property type="nucleotide sequence ID" value="NZ_NNCE01000001.1"/>
</dbReference>
<reference evidence="1 2" key="1">
    <citation type="submission" date="2019-03" db="EMBL/GenBank/DDBJ databases">
        <title>Genomic Encyclopedia of Archaeal and Bacterial Type Strains, Phase II (KMG-II): from individual species to whole genera.</title>
        <authorList>
            <person name="Goeker M."/>
        </authorList>
    </citation>
    <scope>NUCLEOTIDE SEQUENCE [LARGE SCALE GENOMIC DNA]</scope>
    <source>
        <strain evidence="1 2">ATCC 700618</strain>
    </source>
</reference>
<evidence type="ECO:0000313" key="1">
    <source>
        <dbReference type="EMBL" id="TDO21160.1"/>
    </source>
</evidence>
<dbReference type="OrthoDB" id="9877193at2"/>
<sequence>MGLPKYQTLVEIDIATYRFVTYVNFDNVDSIVLEKEYYVDKDDVESSLQAARTYLVNYYEKIGTRLEKIDIVYKTDFLKTTLNDFSVTKTLNENYNSKKKIISLIKNIASQYEKVNQNHYIIDVVPLHFNELNVYDETINIYESIDEINFDNQKFEIHAKITCAEKSIVNNLKEKFKLLGLKINKIYPYAKLVNDAFVNKDLKEDFINIHFGRNKTYISKREDGNVTIIKYLDFGENSFIKHTMNEFDFDYDTAKKYHFLFSHFLETAIERKDEINYFSPLLSVKDFINNYTKLITSFWEKTSESIKDINGNKIKLFFSGNISFMGKTLEIASKIFDDREVELQTNYRTPGLDEIKFYSVWALSRISNTSKSSLDTSTFTMPLQYLINQNYSKRKTTFL</sequence>
<dbReference type="AlphaFoldDB" id="A0A4R6IFN1"/>
<protein>
    <recommendedName>
        <fullName evidence="3">Cell division protein FtsA</fullName>
    </recommendedName>
</protein>